<reference evidence="1 2" key="1">
    <citation type="submission" date="2022-05" db="EMBL/GenBank/DDBJ databases">
        <authorList>
            <consortium name="Genoscope - CEA"/>
            <person name="William W."/>
        </authorList>
    </citation>
    <scope>NUCLEOTIDE SEQUENCE [LARGE SCALE GENOMIC DNA]</scope>
</reference>
<dbReference type="Proteomes" id="UP001159427">
    <property type="component" value="Unassembled WGS sequence"/>
</dbReference>
<sequence>MHRKADTSDKNSVFIKNHFSREDFHSLPKEIDLDLKYSDHAVIDKNKGMINESHSNFTQQLNFGEPIIHNRGGFNVSMMKIIITSHISLVEIKAFADSEKASFQIFVKLVVPKRKATFSVYEKPNMVPANSSQTPLNVFLPSRSRRAAAIDVPWQEAGSPNLNFEHPFTLFEKKVIGMDVKGEGIVWLYRSQDNMDMGVRLALTIGSQKITLFHKSYDRSELEDVHITPIKHEWSIGIPLYVPVFISIFRVELSPRFDVSIQLKFPMEQNSLKPVNLAVEVDPSAGATVSFEGYLSAYIIRGGVYGDGTLVRVGLPVTLSYQENRSPGSQWCTSLSVNLTALELSAGAFYQKRHWWHWGTRHTLYEFGKWDAIQRSWKELERCG</sequence>
<evidence type="ECO:0000313" key="1">
    <source>
        <dbReference type="EMBL" id="CAH3148907.1"/>
    </source>
</evidence>
<comment type="caution">
    <text evidence="1">The sequence shown here is derived from an EMBL/GenBank/DDBJ whole genome shotgun (WGS) entry which is preliminary data.</text>
</comment>
<organism evidence="1 2">
    <name type="scientific">Porites evermanni</name>
    <dbReference type="NCBI Taxonomy" id="104178"/>
    <lineage>
        <taxon>Eukaryota</taxon>
        <taxon>Metazoa</taxon>
        <taxon>Cnidaria</taxon>
        <taxon>Anthozoa</taxon>
        <taxon>Hexacorallia</taxon>
        <taxon>Scleractinia</taxon>
        <taxon>Fungiina</taxon>
        <taxon>Poritidae</taxon>
        <taxon>Porites</taxon>
    </lineage>
</organism>
<name>A0ABN8PQR4_9CNID</name>
<evidence type="ECO:0000313" key="2">
    <source>
        <dbReference type="Proteomes" id="UP001159427"/>
    </source>
</evidence>
<gene>
    <name evidence="1" type="ORF">PEVE_00044764</name>
</gene>
<keyword evidence="2" id="KW-1185">Reference proteome</keyword>
<proteinExistence type="predicted"/>
<dbReference type="EMBL" id="CALNXI010000961">
    <property type="protein sequence ID" value="CAH3148907.1"/>
    <property type="molecule type" value="Genomic_DNA"/>
</dbReference>
<protein>
    <submittedName>
        <fullName evidence="1">Uncharacterized protein</fullName>
    </submittedName>
</protein>
<accession>A0ABN8PQR4</accession>